<keyword evidence="6" id="KW-0812">Transmembrane</keyword>
<evidence type="ECO:0008006" key="14">
    <source>
        <dbReference type="Google" id="ProtNLM"/>
    </source>
</evidence>
<dbReference type="InterPro" id="IPR029044">
    <property type="entry name" value="Nucleotide-diphossugar_trans"/>
</dbReference>
<evidence type="ECO:0000259" key="12">
    <source>
        <dbReference type="Pfam" id="PF13733"/>
    </source>
</evidence>
<protein>
    <recommendedName>
        <fullName evidence="14">Galactosyltransferase C-terminal domain-containing protein</fullName>
    </recommendedName>
</protein>
<name>A0A6C0HJN8_9ZZZZ</name>
<organism evidence="13">
    <name type="scientific">viral metagenome</name>
    <dbReference type="NCBI Taxonomy" id="1070528"/>
    <lineage>
        <taxon>unclassified sequences</taxon>
        <taxon>metagenomes</taxon>
        <taxon>organismal metagenomes</taxon>
    </lineage>
</organism>
<evidence type="ECO:0000256" key="5">
    <source>
        <dbReference type="ARBA" id="ARBA00022679"/>
    </source>
</evidence>
<dbReference type="PANTHER" id="PTHR19300:SF57">
    <property type="entry name" value="BETA-1,4-N-ACETYLGALACTOSAMINYLTRANSFERASE"/>
    <property type="match status" value="1"/>
</dbReference>
<comment type="pathway">
    <text evidence="2">Protein modification; protein glycosylation.</text>
</comment>
<dbReference type="GO" id="GO:0008378">
    <property type="term" value="F:galactosyltransferase activity"/>
    <property type="evidence" value="ECO:0007669"/>
    <property type="project" value="TreeGrafter"/>
</dbReference>
<feature type="domain" description="Galactosyltransferase N-terminal" evidence="12">
    <location>
        <begin position="5"/>
        <end position="90"/>
    </location>
</feature>
<dbReference type="Pfam" id="PF02709">
    <property type="entry name" value="Glyco_transf_7C"/>
    <property type="match status" value="1"/>
</dbReference>
<dbReference type="AlphaFoldDB" id="A0A6C0HJN8"/>
<reference evidence="13" key="1">
    <citation type="journal article" date="2020" name="Nature">
        <title>Giant virus diversity and host interactions through global metagenomics.</title>
        <authorList>
            <person name="Schulz F."/>
            <person name="Roux S."/>
            <person name="Paez-Espino D."/>
            <person name="Jungbluth S."/>
            <person name="Walsh D.A."/>
            <person name="Denef V.J."/>
            <person name="McMahon K.D."/>
            <person name="Konstantinidis K.T."/>
            <person name="Eloe-Fadrosh E.A."/>
            <person name="Kyrpides N.C."/>
            <person name="Woyke T."/>
        </authorList>
    </citation>
    <scope>NUCLEOTIDE SEQUENCE</scope>
    <source>
        <strain evidence="13">GVMAG-M-3300023184-120</strain>
    </source>
</reference>
<dbReference type="EMBL" id="MN739968">
    <property type="protein sequence ID" value="QHT80365.1"/>
    <property type="molecule type" value="Genomic_DNA"/>
</dbReference>
<comment type="similarity">
    <text evidence="3">Belongs to the glycosyltransferase 7 family.</text>
</comment>
<keyword evidence="10" id="KW-0325">Glycoprotein</keyword>
<evidence type="ECO:0000256" key="10">
    <source>
        <dbReference type="ARBA" id="ARBA00023180"/>
    </source>
</evidence>
<proteinExistence type="inferred from homology"/>
<keyword evidence="9" id="KW-0472">Membrane</keyword>
<evidence type="ECO:0000259" key="11">
    <source>
        <dbReference type="Pfam" id="PF02709"/>
    </source>
</evidence>
<dbReference type="GO" id="GO:0005794">
    <property type="term" value="C:Golgi apparatus"/>
    <property type="evidence" value="ECO:0007669"/>
    <property type="project" value="TreeGrafter"/>
</dbReference>
<evidence type="ECO:0000256" key="2">
    <source>
        <dbReference type="ARBA" id="ARBA00004922"/>
    </source>
</evidence>
<accession>A0A6C0HJN8</accession>
<dbReference type="Pfam" id="PF13733">
    <property type="entry name" value="Glyco_transf_7N"/>
    <property type="match status" value="1"/>
</dbReference>
<comment type="subcellular location">
    <subcellularLocation>
        <location evidence="1">Membrane</location>
        <topology evidence="1">Single-pass type II membrane protein</topology>
    </subcellularLocation>
</comment>
<dbReference type="PANTHER" id="PTHR19300">
    <property type="entry name" value="BETA-1,4-GALACTOSYLTRANSFERASE"/>
    <property type="match status" value="1"/>
</dbReference>
<evidence type="ECO:0000256" key="3">
    <source>
        <dbReference type="ARBA" id="ARBA00005735"/>
    </source>
</evidence>
<dbReference type="InterPro" id="IPR027995">
    <property type="entry name" value="Galactosyl_T_N"/>
</dbReference>
<evidence type="ECO:0000256" key="9">
    <source>
        <dbReference type="ARBA" id="ARBA00023136"/>
    </source>
</evidence>
<keyword evidence="4" id="KW-0328">Glycosyltransferase</keyword>
<dbReference type="Gene3D" id="3.90.550.10">
    <property type="entry name" value="Spore Coat Polysaccharide Biosynthesis Protein SpsA, Chain A"/>
    <property type="match status" value="1"/>
</dbReference>
<evidence type="ECO:0000256" key="4">
    <source>
        <dbReference type="ARBA" id="ARBA00022676"/>
    </source>
</evidence>
<evidence type="ECO:0000256" key="1">
    <source>
        <dbReference type="ARBA" id="ARBA00004606"/>
    </source>
</evidence>
<keyword evidence="5" id="KW-0808">Transferase</keyword>
<dbReference type="InterPro" id="IPR027791">
    <property type="entry name" value="Galactosyl_T_C"/>
</dbReference>
<dbReference type="PRINTS" id="PR02050">
    <property type="entry name" value="B14GALTRFASE"/>
</dbReference>
<dbReference type="SUPFAM" id="SSF53448">
    <property type="entry name" value="Nucleotide-diphospho-sugar transferases"/>
    <property type="match status" value="1"/>
</dbReference>
<sequence length="251" mass="29283">MTTTPKVIFIIPYRNRELQRRFFIRHMKYILEDLNPSDFRLLFVHQVDSRDFNRGALKNIGFLITKQLYPNDYVNMTLVFNDVDTLPLEKNLFHYETTHGTVKHFFGFRFALGGIVSITGSDFERTGGFPNFWGWGYEDNALQKRVLLSKMKIDRTEFYPLLDKHVIQLQDGKHRVINRTDYNAYVADIQEGHHSISNLNYTLDDETHIANVTGFSTGREPNTQTRQVADMSITKQLFKKNGRGGSMKMVF</sequence>
<dbReference type="GO" id="GO:0016020">
    <property type="term" value="C:membrane"/>
    <property type="evidence" value="ECO:0007669"/>
    <property type="project" value="UniProtKB-SubCell"/>
</dbReference>
<evidence type="ECO:0000256" key="7">
    <source>
        <dbReference type="ARBA" id="ARBA00022968"/>
    </source>
</evidence>
<evidence type="ECO:0000313" key="13">
    <source>
        <dbReference type="EMBL" id="QHT80365.1"/>
    </source>
</evidence>
<keyword evidence="7" id="KW-0735">Signal-anchor</keyword>
<feature type="domain" description="Galactosyltransferase C-terminal" evidence="11">
    <location>
        <begin position="112"/>
        <end position="158"/>
    </location>
</feature>
<evidence type="ECO:0000256" key="6">
    <source>
        <dbReference type="ARBA" id="ARBA00022692"/>
    </source>
</evidence>
<dbReference type="GO" id="GO:0005975">
    <property type="term" value="P:carbohydrate metabolic process"/>
    <property type="evidence" value="ECO:0007669"/>
    <property type="project" value="InterPro"/>
</dbReference>
<keyword evidence="8" id="KW-1133">Transmembrane helix</keyword>
<evidence type="ECO:0000256" key="8">
    <source>
        <dbReference type="ARBA" id="ARBA00022989"/>
    </source>
</evidence>
<dbReference type="InterPro" id="IPR003859">
    <property type="entry name" value="Galactosyl_T"/>
</dbReference>
<dbReference type="UniPathway" id="UPA00378"/>